<dbReference type="AlphaFoldDB" id="A0A8I3WIN5"/>
<keyword evidence="3" id="KW-1185">Reference proteome</keyword>
<keyword evidence="1" id="KW-0472">Membrane</keyword>
<sequence length="112" mass="12718">FLYVAFASCDLTEFVSQFYSFLVESLIFSKYKITSSANKDNFNYFFPIWVSFLSFFCQIASAGTSSTILNNSSESGHPCHVRDLRAKAFSFSPFSMIPAVDLSCMAYIMLRF</sequence>
<evidence type="ECO:0000313" key="3">
    <source>
        <dbReference type="Proteomes" id="UP000008225"/>
    </source>
</evidence>
<organism evidence="2 3">
    <name type="scientific">Callithrix jacchus</name>
    <name type="common">White-tufted-ear marmoset</name>
    <name type="synonym">Simia Jacchus</name>
    <dbReference type="NCBI Taxonomy" id="9483"/>
    <lineage>
        <taxon>Eukaryota</taxon>
        <taxon>Metazoa</taxon>
        <taxon>Chordata</taxon>
        <taxon>Craniata</taxon>
        <taxon>Vertebrata</taxon>
        <taxon>Euteleostomi</taxon>
        <taxon>Mammalia</taxon>
        <taxon>Eutheria</taxon>
        <taxon>Euarchontoglires</taxon>
        <taxon>Primates</taxon>
        <taxon>Haplorrhini</taxon>
        <taxon>Platyrrhini</taxon>
        <taxon>Cebidae</taxon>
        <taxon>Callitrichinae</taxon>
        <taxon>Callithrix</taxon>
        <taxon>Callithrix</taxon>
    </lineage>
</organism>
<dbReference type="Ensembl" id="ENSCJAT00000131067.1">
    <property type="protein sequence ID" value="ENSCJAP00000083764.1"/>
    <property type="gene ID" value="ENSCJAG00000070195.1"/>
</dbReference>
<name>A0A8I3WIN5_CALJA</name>
<protein>
    <submittedName>
        <fullName evidence="2">Uncharacterized protein</fullName>
    </submittedName>
</protein>
<keyword evidence="1" id="KW-1133">Transmembrane helix</keyword>
<reference evidence="2" key="3">
    <citation type="submission" date="2025-09" db="UniProtKB">
        <authorList>
            <consortium name="Ensembl"/>
        </authorList>
    </citation>
    <scope>IDENTIFICATION</scope>
</reference>
<reference evidence="2 3" key="1">
    <citation type="submission" date="2009-03" db="EMBL/GenBank/DDBJ databases">
        <authorList>
            <person name="Warren W."/>
            <person name="Ye L."/>
            <person name="Minx P."/>
            <person name="Worley K."/>
            <person name="Gibbs R."/>
            <person name="Wilson R.K."/>
        </authorList>
    </citation>
    <scope>NUCLEOTIDE SEQUENCE [LARGE SCALE GENOMIC DNA]</scope>
</reference>
<dbReference type="GeneTree" id="ENSGT01150000288586"/>
<proteinExistence type="predicted"/>
<evidence type="ECO:0000313" key="2">
    <source>
        <dbReference type="Ensembl" id="ENSCJAP00000083764.1"/>
    </source>
</evidence>
<keyword evidence="1" id="KW-0812">Transmembrane</keyword>
<feature type="transmembrane region" description="Helical" evidence="1">
    <location>
        <begin position="44"/>
        <end position="69"/>
    </location>
</feature>
<dbReference type="Proteomes" id="UP000008225">
    <property type="component" value="Chromosome X"/>
</dbReference>
<reference evidence="2" key="2">
    <citation type="submission" date="2025-08" db="UniProtKB">
        <authorList>
            <consortium name="Ensembl"/>
        </authorList>
    </citation>
    <scope>IDENTIFICATION</scope>
</reference>
<evidence type="ECO:0000256" key="1">
    <source>
        <dbReference type="SAM" id="Phobius"/>
    </source>
</evidence>
<dbReference type="OMA" id="PFISFCC"/>
<feature type="transmembrane region" description="Helical" evidence="1">
    <location>
        <begin position="89"/>
        <end position="110"/>
    </location>
</feature>
<accession>A0A8I3WIN5</accession>